<feature type="region of interest" description="Disordered" evidence="1">
    <location>
        <begin position="108"/>
        <end position="138"/>
    </location>
</feature>
<sequence>MTVFRGSVNRKAGGGDVQVQTGRAFNGDLPATATRVVHAVELRATDASQGIFVVNGLSTPRVFDPVGVVLAEPELVMQRESKHGLTLQLSPAARHGIEILQHVAHPQLPKPSAADDPEEAAGGTNASSSQSEGLQFTDRSFTKTNLRKSVDQFWPALARAYAQEGQPFVDANDFVQLGEQKLSFKDLANRSATFLEKEFEGSRGWTFSQRVHSFLQTLLPKRSADGSLSTKRVKDRLSAEGRASDECSVFFDASARGGGTRSYAGQNTRDVEAARLSEDFKPPARMQASEIYDECELLPGKAEQDDDAGKRSKKKKQQKPKQVLHVRG</sequence>
<reference evidence="2 3" key="1">
    <citation type="submission" date="2016-02" db="EMBL/GenBank/DDBJ databases">
        <title>Genome analysis of coral dinoflagellate symbionts highlights evolutionary adaptations to a symbiotic lifestyle.</title>
        <authorList>
            <person name="Aranda M."/>
            <person name="Li Y."/>
            <person name="Liew Y.J."/>
            <person name="Baumgarten S."/>
            <person name="Simakov O."/>
            <person name="Wilson M."/>
            <person name="Piel J."/>
            <person name="Ashoor H."/>
            <person name="Bougouffa S."/>
            <person name="Bajic V.B."/>
            <person name="Ryu T."/>
            <person name="Ravasi T."/>
            <person name="Bayer T."/>
            <person name="Micklem G."/>
            <person name="Kim H."/>
            <person name="Bhak J."/>
            <person name="Lajeunesse T.C."/>
            <person name="Voolstra C.R."/>
        </authorList>
    </citation>
    <scope>NUCLEOTIDE SEQUENCE [LARGE SCALE GENOMIC DNA]</scope>
    <source>
        <strain evidence="2 3">CCMP2467</strain>
    </source>
</reference>
<comment type="caution">
    <text evidence="2">The sequence shown here is derived from an EMBL/GenBank/DDBJ whole genome shotgun (WGS) entry which is preliminary data.</text>
</comment>
<feature type="compositionally biased region" description="Basic residues" evidence="1">
    <location>
        <begin position="311"/>
        <end position="328"/>
    </location>
</feature>
<dbReference type="Proteomes" id="UP000186817">
    <property type="component" value="Unassembled WGS sequence"/>
</dbReference>
<name>A0A1Q9DEP1_SYMMI</name>
<accession>A0A1Q9DEP1</accession>
<feature type="compositionally biased region" description="Polar residues" evidence="1">
    <location>
        <begin position="124"/>
        <end position="138"/>
    </location>
</feature>
<evidence type="ECO:0000313" key="2">
    <source>
        <dbReference type="EMBL" id="OLP93676.1"/>
    </source>
</evidence>
<dbReference type="AlphaFoldDB" id="A0A1Q9DEP1"/>
<dbReference type="EMBL" id="LSRX01000573">
    <property type="protein sequence ID" value="OLP93676.1"/>
    <property type="molecule type" value="Genomic_DNA"/>
</dbReference>
<proteinExistence type="predicted"/>
<dbReference type="OrthoDB" id="410735at2759"/>
<evidence type="ECO:0000313" key="3">
    <source>
        <dbReference type="Proteomes" id="UP000186817"/>
    </source>
</evidence>
<organism evidence="2 3">
    <name type="scientific">Symbiodinium microadriaticum</name>
    <name type="common">Dinoflagellate</name>
    <name type="synonym">Zooxanthella microadriatica</name>
    <dbReference type="NCBI Taxonomy" id="2951"/>
    <lineage>
        <taxon>Eukaryota</taxon>
        <taxon>Sar</taxon>
        <taxon>Alveolata</taxon>
        <taxon>Dinophyceae</taxon>
        <taxon>Suessiales</taxon>
        <taxon>Symbiodiniaceae</taxon>
        <taxon>Symbiodinium</taxon>
    </lineage>
</organism>
<feature type="region of interest" description="Disordered" evidence="1">
    <location>
        <begin position="291"/>
        <end position="328"/>
    </location>
</feature>
<keyword evidence="3" id="KW-1185">Reference proteome</keyword>
<evidence type="ECO:0000256" key="1">
    <source>
        <dbReference type="SAM" id="MobiDB-lite"/>
    </source>
</evidence>
<gene>
    <name evidence="2" type="ORF">AK812_SmicGene24385</name>
</gene>
<protein>
    <submittedName>
        <fullName evidence="2">Uncharacterized protein</fullName>
    </submittedName>
</protein>